<comment type="caution">
    <text evidence="1">The sequence shown here is derived from an EMBL/GenBank/DDBJ whole genome shotgun (WGS) entry which is preliminary data.</text>
</comment>
<protein>
    <submittedName>
        <fullName evidence="1">CbbY</fullName>
    </submittedName>
</protein>
<dbReference type="SFLD" id="SFLDS00003">
    <property type="entry name" value="Haloacid_Dehalogenase"/>
    <property type="match status" value="1"/>
</dbReference>
<dbReference type="Pfam" id="PF00702">
    <property type="entry name" value="Hydrolase"/>
    <property type="match status" value="1"/>
</dbReference>
<keyword evidence="2" id="KW-1185">Reference proteome</keyword>
<dbReference type="InterPro" id="IPR023198">
    <property type="entry name" value="PGP-like_dom2"/>
</dbReference>
<dbReference type="SUPFAM" id="SSF56784">
    <property type="entry name" value="HAD-like"/>
    <property type="match status" value="1"/>
</dbReference>
<dbReference type="Gene3D" id="1.10.150.240">
    <property type="entry name" value="Putative phosphatase, domain 2"/>
    <property type="match status" value="1"/>
</dbReference>
<organism evidence="1 2">
    <name type="scientific">Haematobacter massiliensis</name>
    <dbReference type="NCBI Taxonomy" id="195105"/>
    <lineage>
        <taxon>Bacteria</taxon>
        <taxon>Pseudomonadati</taxon>
        <taxon>Pseudomonadota</taxon>
        <taxon>Alphaproteobacteria</taxon>
        <taxon>Rhodobacterales</taxon>
        <taxon>Paracoccaceae</taxon>
        <taxon>Haematobacter</taxon>
    </lineage>
</organism>
<dbReference type="InterPro" id="IPR036412">
    <property type="entry name" value="HAD-like_sf"/>
</dbReference>
<sequence>MPEHRWPRALIFDVDGTLAETEALHLAAFNETFAARGLPWRWSREQYRDLLTTTGGKERISRFLEELGETPDDWPVAALHAEKTRRFGLLLARGIPLRPGIAALVAEARGAGCLLGVATTTTPANVEALCRAAFGVGAGDVFDAVAAGDMVRAKKPAPDVYRLALSMLGVAPGEAVAFEDSRNGVLSARQAGIPVVLSQGIFTQGEAAENPTLQLSCFSDLGGLTGLRTRLGRRTWVAA</sequence>
<dbReference type="AlphaFoldDB" id="A0A086XVB0"/>
<dbReference type="NCBIfam" id="TIGR01509">
    <property type="entry name" value="HAD-SF-IA-v3"/>
    <property type="match status" value="1"/>
</dbReference>
<name>A0A086XVB0_9RHOB</name>
<dbReference type="InterPro" id="IPR006439">
    <property type="entry name" value="HAD-SF_hydro_IA"/>
</dbReference>
<dbReference type="SFLD" id="SFLDG01129">
    <property type="entry name" value="C1.5:_HAD__Beta-PGM__Phosphata"/>
    <property type="match status" value="1"/>
</dbReference>
<evidence type="ECO:0000313" key="2">
    <source>
        <dbReference type="Proteomes" id="UP000028826"/>
    </source>
</evidence>
<dbReference type="PANTHER" id="PTHR42896:SF2">
    <property type="entry name" value="CBBY-LIKE PROTEIN"/>
    <property type="match status" value="1"/>
</dbReference>
<dbReference type="RefSeq" id="WP_035714493.1">
    <property type="nucleotide sequence ID" value="NZ_CAMIFG010000109.1"/>
</dbReference>
<gene>
    <name evidence="1" type="ORF">CN97_07410</name>
</gene>
<accession>A0A086XVB0</accession>
<reference evidence="1 2" key="1">
    <citation type="submission" date="2014-03" db="EMBL/GenBank/DDBJ databases">
        <title>Genome of Haematobacter massiliensis CCUG 47968.</title>
        <authorList>
            <person name="Wang D."/>
            <person name="Wang G."/>
        </authorList>
    </citation>
    <scope>NUCLEOTIDE SEQUENCE [LARGE SCALE GENOMIC DNA]</scope>
    <source>
        <strain evidence="1 2">CCUG 47968</strain>
    </source>
</reference>
<dbReference type="PRINTS" id="PR00413">
    <property type="entry name" value="HADHALOGNASE"/>
</dbReference>
<dbReference type="GO" id="GO:0016787">
    <property type="term" value="F:hydrolase activity"/>
    <property type="evidence" value="ECO:0007669"/>
    <property type="project" value="InterPro"/>
</dbReference>
<proteinExistence type="predicted"/>
<dbReference type="PANTHER" id="PTHR42896">
    <property type="entry name" value="XYLULOSE-1,5-BISPHOSPHATE (XUBP) PHOSPHATASE"/>
    <property type="match status" value="1"/>
</dbReference>
<dbReference type="EMBL" id="JGYG01000020">
    <property type="protein sequence ID" value="KFI25960.1"/>
    <property type="molecule type" value="Genomic_DNA"/>
</dbReference>
<dbReference type="Proteomes" id="UP000028826">
    <property type="component" value="Unassembled WGS sequence"/>
</dbReference>
<dbReference type="Gene3D" id="3.40.50.1000">
    <property type="entry name" value="HAD superfamily/HAD-like"/>
    <property type="match status" value="1"/>
</dbReference>
<evidence type="ECO:0000313" key="1">
    <source>
        <dbReference type="EMBL" id="KFI25960.1"/>
    </source>
</evidence>
<dbReference type="STRING" id="195105.CN97_07410"/>
<dbReference type="InterPro" id="IPR044999">
    <property type="entry name" value="CbbY-like"/>
</dbReference>
<dbReference type="eggNOG" id="COG0637">
    <property type="taxonomic scope" value="Bacteria"/>
</dbReference>
<dbReference type="OrthoDB" id="9782449at2"/>
<dbReference type="InterPro" id="IPR023214">
    <property type="entry name" value="HAD_sf"/>
</dbReference>